<accession>A0A9K3VJG2</accession>
<protein>
    <submittedName>
        <fullName evidence="2">Uncharacterized protein</fullName>
    </submittedName>
</protein>
<sequence>MIMHEKHRLLHLFNEVANENKEHPIMITKEALEMYTQDIDRDLAKLDADYKDYEKKIADYKLRQKEDNLKKEVD</sequence>
<comment type="caution">
    <text evidence="2">The sequence shown here is derived from an EMBL/GenBank/DDBJ whole genome shotgun (WGS) entry which is preliminary data.</text>
</comment>
<evidence type="ECO:0000256" key="1">
    <source>
        <dbReference type="SAM" id="Coils"/>
    </source>
</evidence>
<reference evidence="2 3" key="1">
    <citation type="journal article" date="2023" name="Int. J. Syst. Evol. Microbiol.">
        <title>The observation of taxonomic boundaries for the 16SrII and 16SrXXV phytoplasmas using genome-based delimitation.</title>
        <authorList>
            <person name="Rodrigues Jardim B."/>
            <person name="Tran-Nguyen L.T.T."/>
            <person name="Gambley C."/>
            <person name="Al-Sadi A.M."/>
            <person name="Al-Subhi A.M."/>
            <person name="Foissac X."/>
            <person name="Salar P."/>
            <person name="Cai H."/>
            <person name="Yang J.Y."/>
            <person name="Davis R."/>
            <person name="Jones L."/>
            <person name="Rodoni B."/>
            <person name="Constable F.E."/>
        </authorList>
    </citation>
    <scope>NUCLEOTIDE SEQUENCE [LARGE SCALE GENOMIC DNA]</scope>
    <source>
        <strain evidence="2">BAWM-OMN-P26</strain>
    </source>
</reference>
<dbReference type="RefSeq" id="WP_304515826.1">
    <property type="nucleotide sequence ID" value="NZ_JAOSIV010000009.1"/>
</dbReference>
<evidence type="ECO:0000313" key="2">
    <source>
        <dbReference type="EMBL" id="MDO8054590.1"/>
    </source>
</evidence>
<organism evidence="2 3">
    <name type="scientific">Candidatus Phytoplasma australasiaticum subsp. australasiaticum</name>
    <dbReference type="NCBI Taxonomy" id="2832407"/>
    <lineage>
        <taxon>Bacteria</taxon>
        <taxon>Bacillati</taxon>
        <taxon>Mycoplasmatota</taxon>
        <taxon>Mollicutes</taxon>
        <taxon>Acholeplasmatales</taxon>
        <taxon>Acholeplasmataceae</taxon>
        <taxon>Candidatus Phytoplasma</taxon>
        <taxon>16SrII (Peanut WB group)</taxon>
        <taxon>Candidatus Phytoplasma australasiaticum</taxon>
    </lineage>
</organism>
<keyword evidence="1" id="KW-0175">Coiled coil</keyword>
<proteinExistence type="predicted"/>
<evidence type="ECO:0000313" key="3">
    <source>
        <dbReference type="Proteomes" id="UP001170651"/>
    </source>
</evidence>
<name>A0A9K3VJG2_9MOLU</name>
<dbReference type="AlphaFoldDB" id="A0A9K3VJG2"/>
<gene>
    <name evidence="2" type="ORF">OC696_01765</name>
</gene>
<dbReference type="EMBL" id="JAOSIW010000011">
    <property type="protein sequence ID" value="MDO8054590.1"/>
    <property type="molecule type" value="Genomic_DNA"/>
</dbReference>
<feature type="coiled-coil region" evidence="1">
    <location>
        <begin position="36"/>
        <end position="63"/>
    </location>
</feature>
<dbReference type="Proteomes" id="UP001170651">
    <property type="component" value="Unassembled WGS sequence"/>
</dbReference>
<keyword evidence="3" id="KW-1185">Reference proteome</keyword>